<evidence type="ECO:0000256" key="1">
    <source>
        <dbReference type="SAM" id="MobiDB-lite"/>
    </source>
</evidence>
<evidence type="ECO:0000313" key="3">
    <source>
        <dbReference type="Proteomes" id="UP000324797"/>
    </source>
</evidence>
<name>A0A5S4YSJ5_9BRAD</name>
<proteinExistence type="predicted"/>
<gene>
    <name evidence="2" type="ORF">FXV83_11330</name>
</gene>
<dbReference type="Proteomes" id="UP000324797">
    <property type="component" value="Unassembled WGS sequence"/>
</dbReference>
<evidence type="ECO:0000313" key="2">
    <source>
        <dbReference type="EMBL" id="TYO66427.1"/>
    </source>
</evidence>
<keyword evidence="3" id="KW-1185">Reference proteome</keyword>
<comment type="caution">
    <text evidence="2">The sequence shown here is derived from an EMBL/GenBank/DDBJ whole genome shotgun (WGS) entry which is preliminary data.</text>
</comment>
<sequence>MTWKSLASPLAIESRRRVVAPAVFYSLSLAVRFTSAAGEEVEVAPHFMQTPHPPVSMMTGAGSGLPYQDRSPKRSAPAAFRYGWPLSSPSRCIAP</sequence>
<dbReference type="AlphaFoldDB" id="A0A5S4YSJ5"/>
<protein>
    <submittedName>
        <fullName evidence="2">Uncharacterized protein</fullName>
    </submittedName>
</protein>
<dbReference type="EMBL" id="VSTH01000035">
    <property type="protein sequence ID" value="TYO66427.1"/>
    <property type="molecule type" value="Genomic_DNA"/>
</dbReference>
<feature type="region of interest" description="Disordered" evidence="1">
    <location>
        <begin position="45"/>
        <end position="75"/>
    </location>
</feature>
<reference evidence="2 3" key="1">
    <citation type="submission" date="2019-08" db="EMBL/GenBank/DDBJ databases">
        <title>Bradyrhizobium hipponensis sp. nov., a rhizobium isolated from a Lupinus angustifolius root nodule in Tunisia.</title>
        <authorList>
            <person name="Off K."/>
            <person name="Rejili M."/>
            <person name="Mars M."/>
            <person name="Brachmann A."/>
            <person name="Marin M."/>
        </authorList>
    </citation>
    <scope>NUCLEOTIDE SEQUENCE [LARGE SCALE GENOMIC DNA]</scope>
    <source>
        <strain evidence="3">aSej3</strain>
    </source>
</reference>
<organism evidence="2 3">
    <name type="scientific">Bradyrhizobium hipponense</name>
    <dbReference type="NCBI Taxonomy" id="2605638"/>
    <lineage>
        <taxon>Bacteria</taxon>
        <taxon>Pseudomonadati</taxon>
        <taxon>Pseudomonadota</taxon>
        <taxon>Alphaproteobacteria</taxon>
        <taxon>Hyphomicrobiales</taxon>
        <taxon>Nitrobacteraceae</taxon>
        <taxon>Bradyrhizobium</taxon>
    </lineage>
</organism>
<accession>A0A5S4YSJ5</accession>